<dbReference type="RefSeq" id="WP_146579116.1">
    <property type="nucleotide sequence ID" value="NZ_SJPM01000008.1"/>
</dbReference>
<protein>
    <submittedName>
        <fullName evidence="1">Uncharacterized protein</fullName>
    </submittedName>
</protein>
<evidence type="ECO:0000313" key="1">
    <source>
        <dbReference type="EMBL" id="TWT94154.1"/>
    </source>
</evidence>
<sequence length="260" mass="28603">MRSVLPTREFLVDIALVGIACLALVCSWFPVEPVIVASWQDSDGKRVERRVEGLGQNAEKIRHAVIAKLTRPRSASVGIMRWQQETSQFYADATAAAASNASVFRQVSHASPSPDGDRAVAWQAYWQDRATRSEQWLQERASEQARVVASFSESLTVSTIEPLIPDQRTAALGFAIALSAMLLGCVWRGLSPARRFVDEASESLLLPPASPEPTNTETAAMSFRAAWVQIRQPPIVRLRQACGWAIVLSAIISMTIRLTM</sequence>
<proteinExistence type="predicted"/>
<keyword evidence="2" id="KW-1185">Reference proteome</keyword>
<dbReference type="OrthoDB" id="273873at2"/>
<dbReference type="AlphaFoldDB" id="A0A5C6A2M7"/>
<comment type="caution">
    <text evidence="1">The sequence shown here is derived from an EMBL/GenBank/DDBJ whole genome shotgun (WGS) entry which is preliminary data.</text>
</comment>
<reference evidence="1 2" key="1">
    <citation type="submission" date="2019-02" db="EMBL/GenBank/DDBJ databases">
        <title>Deep-cultivation of Planctomycetes and their phenomic and genomic characterization uncovers novel biology.</title>
        <authorList>
            <person name="Wiegand S."/>
            <person name="Jogler M."/>
            <person name="Boedeker C."/>
            <person name="Pinto D."/>
            <person name="Vollmers J."/>
            <person name="Rivas-Marin E."/>
            <person name="Kohn T."/>
            <person name="Peeters S.H."/>
            <person name="Heuer A."/>
            <person name="Rast P."/>
            <person name="Oberbeckmann S."/>
            <person name="Bunk B."/>
            <person name="Jeske O."/>
            <person name="Meyerdierks A."/>
            <person name="Storesund J.E."/>
            <person name="Kallscheuer N."/>
            <person name="Luecker S."/>
            <person name="Lage O.M."/>
            <person name="Pohl T."/>
            <person name="Merkel B.J."/>
            <person name="Hornburger P."/>
            <person name="Mueller R.-W."/>
            <person name="Bruemmer F."/>
            <person name="Labrenz M."/>
            <person name="Spormann A.M."/>
            <person name="Op Den Camp H."/>
            <person name="Overmann J."/>
            <person name="Amann R."/>
            <person name="Jetten M.S.M."/>
            <person name="Mascher T."/>
            <person name="Medema M.H."/>
            <person name="Devos D.P."/>
            <person name="Kaster A.-K."/>
            <person name="Ovreas L."/>
            <person name="Rohde M."/>
            <person name="Galperin M.Y."/>
            <person name="Jogler C."/>
        </authorList>
    </citation>
    <scope>NUCLEOTIDE SEQUENCE [LARGE SCALE GENOMIC DNA]</scope>
    <source>
        <strain evidence="1 2">Pla100</strain>
    </source>
</reference>
<evidence type="ECO:0000313" key="2">
    <source>
        <dbReference type="Proteomes" id="UP000316213"/>
    </source>
</evidence>
<dbReference type="Proteomes" id="UP000316213">
    <property type="component" value="Unassembled WGS sequence"/>
</dbReference>
<dbReference type="EMBL" id="SJPM01000008">
    <property type="protein sequence ID" value="TWT94154.1"/>
    <property type="molecule type" value="Genomic_DNA"/>
</dbReference>
<gene>
    <name evidence="1" type="ORF">Pla100_37630</name>
</gene>
<accession>A0A5C6A2M7</accession>
<organism evidence="1 2">
    <name type="scientific">Neorhodopirellula pilleata</name>
    <dbReference type="NCBI Taxonomy" id="2714738"/>
    <lineage>
        <taxon>Bacteria</taxon>
        <taxon>Pseudomonadati</taxon>
        <taxon>Planctomycetota</taxon>
        <taxon>Planctomycetia</taxon>
        <taxon>Pirellulales</taxon>
        <taxon>Pirellulaceae</taxon>
        <taxon>Neorhodopirellula</taxon>
    </lineage>
</organism>
<name>A0A5C6A2M7_9BACT</name>